<organism evidence="1 2">
    <name type="scientific">Nocardia arthritidis</name>
    <dbReference type="NCBI Taxonomy" id="228602"/>
    <lineage>
        <taxon>Bacteria</taxon>
        <taxon>Bacillati</taxon>
        <taxon>Actinomycetota</taxon>
        <taxon>Actinomycetes</taxon>
        <taxon>Mycobacteriales</taxon>
        <taxon>Nocardiaceae</taxon>
        <taxon>Nocardia</taxon>
    </lineage>
</organism>
<proteinExistence type="predicted"/>
<reference evidence="1 2" key="1">
    <citation type="journal article" date="2019" name="ACS Chem. Biol.">
        <title>Identification and Mobilization of a Cryptic Antibiotic Biosynthesis Gene Locus from a Human-Pathogenic Nocardia Isolate.</title>
        <authorList>
            <person name="Herisse M."/>
            <person name="Ishida K."/>
            <person name="Porter J.L."/>
            <person name="Howden B."/>
            <person name="Hertweck C."/>
            <person name="Stinear T.P."/>
            <person name="Pidot S.J."/>
        </authorList>
    </citation>
    <scope>NUCLEOTIDE SEQUENCE [LARGE SCALE GENOMIC DNA]</scope>
    <source>
        <strain evidence="1 2">AUSMDU00012717</strain>
    </source>
</reference>
<keyword evidence="2" id="KW-1185">Reference proteome</keyword>
<gene>
    <name evidence="1" type="ORF">F5544_37685</name>
</gene>
<dbReference type="Pfam" id="PF15561">
    <property type="entry name" value="Imm15"/>
    <property type="match status" value="1"/>
</dbReference>
<sequence length="321" mass="36994">MVAIVTLVIPMWAGRKLIPLDEVVEVFDPNRWQWKVVAFDGMGVFPGGVNWSEFQDLIEDRAATFDWVGVRDFSRGVAQMTDGSLVAFDSSGEEVAEIEAVDSSDYRISFSLGLGNYSAVRTKLSALADRYRVRLSTETDDRYRRYFDDLFHEEGWHDLSPIMHVKTFDELPMYSRLDQLGFLEGLSIEDQNRLMIEAATIRLSEIREIECRRQAERDGYLHMVSVTGWWDRSVGGLEINDGTKWLLCPNYWVGNMDAPEMQGFCMEVGRSPATEFVDAAVRGECEIFDSWYRRLDAEPYIARVYICPEFPSAFERFVRRC</sequence>
<dbReference type="KEGG" id="nah:F5544_37685"/>
<name>A0A6G9YR35_9NOCA</name>
<dbReference type="AlphaFoldDB" id="A0A6G9YR35"/>
<protein>
    <submittedName>
        <fullName evidence="1">Uncharacterized protein</fullName>
    </submittedName>
</protein>
<dbReference type="Proteomes" id="UP000503540">
    <property type="component" value="Chromosome"/>
</dbReference>
<accession>A0A6G9YR35</accession>
<evidence type="ECO:0000313" key="2">
    <source>
        <dbReference type="Proteomes" id="UP000503540"/>
    </source>
</evidence>
<dbReference type="EMBL" id="CP046172">
    <property type="protein sequence ID" value="QIS15363.1"/>
    <property type="molecule type" value="Genomic_DNA"/>
</dbReference>
<evidence type="ECO:0000313" key="1">
    <source>
        <dbReference type="EMBL" id="QIS15363.1"/>
    </source>
</evidence>
<dbReference type="InterPro" id="IPR028264">
    <property type="entry name" value="Imm15"/>
</dbReference>